<evidence type="ECO:0000313" key="2">
    <source>
        <dbReference type="EMBL" id="KAK3333661.1"/>
    </source>
</evidence>
<dbReference type="AlphaFoldDB" id="A0AAE0MIC2"/>
<feature type="transmembrane region" description="Helical" evidence="1">
    <location>
        <begin position="106"/>
        <end position="125"/>
    </location>
</feature>
<feature type="non-terminal residue" evidence="2">
    <location>
        <position position="1"/>
    </location>
</feature>
<gene>
    <name evidence="2" type="ORF">B0T19DRAFT_458968</name>
</gene>
<keyword evidence="3" id="KW-1185">Reference proteome</keyword>
<evidence type="ECO:0000256" key="1">
    <source>
        <dbReference type="SAM" id="Phobius"/>
    </source>
</evidence>
<dbReference type="Proteomes" id="UP001286456">
    <property type="component" value="Unassembled WGS sequence"/>
</dbReference>
<proteinExistence type="predicted"/>
<protein>
    <submittedName>
        <fullName evidence="2">Uncharacterized protein</fullName>
    </submittedName>
</protein>
<evidence type="ECO:0000313" key="3">
    <source>
        <dbReference type="Proteomes" id="UP001286456"/>
    </source>
</evidence>
<comment type="caution">
    <text evidence="2">The sequence shown here is derived from an EMBL/GenBank/DDBJ whole genome shotgun (WGS) entry which is preliminary data.</text>
</comment>
<keyword evidence="1" id="KW-0472">Membrane</keyword>
<dbReference type="EMBL" id="JAUEPO010000002">
    <property type="protein sequence ID" value="KAK3333661.1"/>
    <property type="molecule type" value="Genomic_DNA"/>
</dbReference>
<feature type="transmembrane region" description="Helical" evidence="1">
    <location>
        <begin position="6"/>
        <end position="24"/>
    </location>
</feature>
<name>A0AAE0MIC2_9PEZI</name>
<keyword evidence="1" id="KW-0812">Transmembrane</keyword>
<reference evidence="2" key="2">
    <citation type="submission" date="2023-06" db="EMBL/GenBank/DDBJ databases">
        <authorList>
            <consortium name="Lawrence Berkeley National Laboratory"/>
            <person name="Haridas S."/>
            <person name="Hensen N."/>
            <person name="Bonometti L."/>
            <person name="Westerberg I."/>
            <person name="Brannstrom I.O."/>
            <person name="Guillou S."/>
            <person name="Cros-Aarteil S."/>
            <person name="Calhoun S."/>
            <person name="Kuo A."/>
            <person name="Mondo S."/>
            <person name="Pangilinan J."/>
            <person name="Riley R."/>
            <person name="Labutti K."/>
            <person name="Andreopoulos B."/>
            <person name="Lipzen A."/>
            <person name="Chen C."/>
            <person name="Yanf M."/>
            <person name="Daum C."/>
            <person name="Ng V."/>
            <person name="Clum A."/>
            <person name="Steindorff A."/>
            <person name="Ohm R."/>
            <person name="Martin F."/>
            <person name="Silar P."/>
            <person name="Natvig D."/>
            <person name="Lalanne C."/>
            <person name="Gautier V."/>
            <person name="Ament-Velasquez S.L."/>
            <person name="Kruys A."/>
            <person name="Hutchinson M.I."/>
            <person name="Powell A.J."/>
            <person name="Barry K."/>
            <person name="Miller A.N."/>
            <person name="Grigoriev I.V."/>
            <person name="Debuchy R."/>
            <person name="Gladieux P."/>
            <person name="Thoren M.H."/>
            <person name="Johannesson H."/>
        </authorList>
    </citation>
    <scope>NUCLEOTIDE SEQUENCE</scope>
    <source>
        <strain evidence="2">SMH4131-1</strain>
    </source>
</reference>
<sequence>AYQVSVINTLSPLLCCQPVFFLFFSSTTKTTHRTAQPHSFFSKPLTLVTHLPTTRAHLSATIQYLSICHTITMETNNIMNGKIPAERAPAQVKAKAFHKKGSNKKAMLNLVFLAAAAVFCASAFLDIIQVGSNIGALAADGVTSPGLAIIAARDAPTDDGPTDCTTSLTTPFPSPSATTIATSATSAALAEGASTTCNSSTMTVTVTSAQTATATVSVTGTDAAGVSESWAGTTTVTVTPSGAATVTVILNPEDNSTTTLTDMTSGLPLSTMASDLPVSGAAAVSGIWTTVTSANGTYTYSVPASATATAGQPVPTAGAPPTKKNKGTTAYYCAVMAVMISAYFMRF</sequence>
<accession>A0AAE0MIC2</accession>
<reference evidence="2" key="1">
    <citation type="journal article" date="2023" name="Mol. Phylogenet. Evol.">
        <title>Genome-scale phylogeny and comparative genomics of the fungal order Sordariales.</title>
        <authorList>
            <person name="Hensen N."/>
            <person name="Bonometti L."/>
            <person name="Westerberg I."/>
            <person name="Brannstrom I.O."/>
            <person name="Guillou S."/>
            <person name="Cros-Aarteil S."/>
            <person name="Calhoun S."/>
            <person name="Haridas S."/>
            <person name="Kuo A."/>
            <person name="Mondo S."/>
            <person name="Pangilinan J."/>
            <person name="Riley R."/>
            <person name="LaButti K."/>
            <person name="Andreopoulos B."/>
            <person name="Lipzen A."/>
            <person name="Chen C."/>
            <person name="Yan M."/>
            <person name="Daum C."/>
            <person name="Ng V."/>
            <person name="Clum A."/>
            <person name="Steindorff A."/>
            <person name="Ohm R.A."/>
            <person name="Martin F."/>
            <person name="Silar P."/>
            <person name="Natvig D.O."/>
            <person name="Lalanne C."/>
            <person name="Gautier V."/>
            <person name="Ament-Velasquez S.L."/>
            <person name="Kruys A."/>
            <person name="Hutchinson M.I."/>
            <person name="Powell A.J."/>
            <person name="Barry K."/>
            <person name="Miller A.N."/>
            <person name="Grigoriev I.V."/>
            <person name="Debuchy R."/>
            <person name="Gladieux P."/>
            <person name="Hiltunen Thoren M."/>
            <person name="Johannesson H."/>
        </authorList>
    </citation>
    <scope>NUCLEOTIDE SEQUENCE</scope>
    <source>
        <strain evidence="2">SMH4131-1</strain>
    </source>
</reference>
<keyword evidence="1" id="KW-1133">Transmembrane helix</keyword>
<organism evidence="2 3">
    <name type="scientific">Cercophora scortea</name>
    <dbReference type="NCBI Taxonomy" id="314031"/>
    <lineage>
        <taxon>Eukaryota</taxon>
        <taxon>Fungi</taxon>
        <taxon>Dikarya</taxon>
        <taxon>Ascomycota</taxon>
        <taxon>Pezizomycotina</taxon>
        <taxon>Sordariomycetes</taxon>
        <taxon>Sordariomycetidae</taxon>
        <taxon>Sordariales</taxon>
        <taxon>Lasiosphaeriaceae</taxon>
        <taxon>Cercophora</taxon>
    </lineage>
</organism>